<organism evidence="1 2">
    <name type="scientific">Acaryochloris marina (strain MBIC 11017)</name>
    <dbReference type="NCBI Taxonomy" id="329726"/>
    <lineage>
        <taxon>Bacteria</taxon>
        <taxon>Bacillati</taxon>
        <taxon>Cyanobacteriota</taxon>
        <taxon>Cyanophyceae</taxon>
        <taxon>Acaryochloridales</taxon>
        <taxon>Acaryochloridaceae</taxon>
        <taxon>Acaryochloris</taxon>
    </lineage>
</organism>
<name>B0BYY4_ACAM1</name>
<sequence>MQPLEYDQIHTFKVGKHPVTIETKSFSFTKGDNGPAQLIISTNGTETSLSSRFNNDLWLDIRPGYLSWQDVDQDQLRDLVIWTPALDQLVVSAYISGQDGTLHQLADPLQQPLPEAPGFW</sequence>
<dbReference type="AlphaFoldDB" id="B0BYY4"/>
<protein>
    <recommendedName>
        <fullName evidence="3">FG-GAP repeat domain protein</fullName>
    </recommendedName>
</protein>
<dbReference type="EMBL" id="CP000828">
    <property type="protein sequence ID" value="ABW28284.1"/>
    <property type="molecule type" value="Genomic_DNA"/>
</dbReference>
<dbReference type="Proteomes" id="UP000000268">
    <property type="component" value="Chromosome"/>
</dbReference>
<evidence type="ECO:0008006" key="3">
    <source>
        <dbReference type="Google" id="ProtNLM"/>
    </source>
</evidence>
<dbReference type="STRING" id="329726.AM1_3290"/>
<evidence type="ECO:0000313" key="1">
    <source>
        <dbReference type="EMBL" id="ABW28284.1"/>
    </source>
</evidence>
<keyword evidence="2" id="KW-1185">Reference proteome</keyword>
<dbReference type="HOGENOM" id="CLU_2044545_0_0_3"/>
<gene>
    <name evidence="1" type="ordered locus">AM1_3290</name>
</gene>
<accession>B0BYY4</accession>
<proteinExistence type="predicted"/>
<reference evidence="1 2" key="1">
    <citation type="journal article" date="2008" name="Proc. Natl. Acad. Sci. U.S.A.">
        <title>Niche adaptation and genome expansion in the chlorophyll d-producing cyanobacterium Acaryochloris marina.</title>
        <authorList>
            <person name="Swingley W.D."/>
            <person name="Chen M."/>
            <person name="Cheung P.C."/>
            <person name="Conrad A.L."/>
            <person name="Dejesa L.C."/>
            <person name="Hao J."/>
            <person name="Honchak B.M."/>
            <person name="Karbach L.E."/>
            <person name="Kurdoglu A."/>
            <person name="Lahiri S."/>
            <person name="Mastrian S.D."/>
            <person name="Miyashita H."/>
            <person name="Page L."/>
            <person name="Ramakrishna P."/>
            <person name="Satoh S."/>
            <person name="Sattley W.M."/>
            <person name="Shimada Y."/>
            <person name="Taylor H.L."/>
            <person name="Tomo T."/>
            <person name="Tsuchiya T."/>
            <person name="Wang Z.T."/>
            <person name="Raymond J."/>
            <person name="Mimuro M."/>
            <person name="Blankenship R.E."/>
            <person name="Touchman J.W."/>
        </authorList>
    </citation>
    <scope>NUCLEOTIDE SEQUENCE [LARGE SCALE GENOMIC DNA]</scope>
    <source>
        <strain evidence="2">MBIC 11017</strain>
    </source>
</reference>
<dbReference type="KEGG" id="amr:AM1_3290"/>
<evidence type="ECO:0000313" key="2">
    <source>
        <dbReference type="Proteomes" id="UP000000268"/>
    </source>
</evidence>